<feature type="transmembrane region" description="Helical" evidence="1">
    <location>
        <begin position="48"/>
        <end position="68"/>
    </location>
</feature>
<evidence type="ECO:0000256" key="1">
    <source>
        <dbReference type="SAM" id="Phobius"/>
    </source>
</evidence>
<organism evidence="2">
    <name type="scientific">Medicago truncatula</name>
    <name type="common">Barrel medic</name>
    <name type="synonym">Medicago tribuloides</name>
    <dbReference type="NCBI Taxonomy" id="3880"/>
    <lineage>
        <taxon>Eukaryota</taxon>
        <taxon>Viridiplantae</taxon>
        <taxon>Streptophyta</taxon>
        <taxon>Embryophyta</taxon>
        <taxon>Tracheophyta</taxon>
        <taxon>Spermatophyta</taxon>
        <taxon>Magnoliopsida</taxon>
        <taxon>eudicotyledons</taxon>
        <taxon>Gunneridae</taxon>
        <taxon>Pentapetalae</taxon>
        <taxon>rosids</taxon>
        <taxon>fabids</taxon>
        <taxon>Fabales</taxon>
        <taxon>Fabaceae</taxon>
        <taxon>Papilionoideae</taxon>
        <taxon>50 kb inversion clade</taxon>
        <taxon>NPAAA clade</taxon>
        <taxon>Hologalegina</taxon>
        <taxon>IRL clade</taxon>
        <taxon>Trifolieae</taxon>
        <taxon>Medicago</taxon>
    </lineage>
</organism>
<proteinExistence type="predicted"/>
<evidence type="ECO:0008006" key="3">
    <source>
        <dbReference type="Google" id="ProtNLM"/>
    </source>
</evidence>
<accession>A0A396JI21</accession>
<protein>
    <recommendedName>
        <fullName evidence="3">Transmembrane protein</fullName>
    </recommendedName>
</protein>
<dbReference type="AlphaFoldDB" id="A0A396JI21"/>
<name>A0A396JI21_MEDTR</name>
<keyword evidence="1" id="KW-1133">Transmembrane helix</keyword>
<dbReference type="EMBL" id="PSQE01000002">
    <property type="protein sequence ID" value="RHN75988.1"/>
    <property type="molecule type" value="Genomic_DNA"/>
</dbReference>
<comment type="caution">
    <text evidence="2">The sequence shown here is derived from an EMBL/GenBank/DDBJ whole genome shotgun (WGS) entry which is preliminary data.</text>
</comment>
<evidence type="ECO:0000313" key="2">
    <source>
        <dbReference type="EMBL" id="RHN75988.1"/>
    </source>
</evidence>
<dbReference type="Proteomes" id="UP000265566">
    <property type="component" value="Chromosome 2"/>
</dbReference>
<feature type="transmembrane region" description="Helical" evidence="1">
    <location>
        <begin position="74"/>
        <end position="94"/>
    </location>
</feature>
<sequence>MKVMIQSYLRSYISWNKCVLSWHRCPILVHIFSLCYTHSSVCPKYITILPYFFVLPTYSLSLLLVLWGSFIRTIIMHGILLTCRQFIMVVCLYFF</sequence>
<reference evidence="2" key="1">
    <citation type="journal article" date="2018" name="Nat. Plants">
        <title>Whole-genome landscape of Medicago truncatula symbiotic genes.</title>
        <authorList>
            <person name="Pecrix Y."/>
            <person name="Gamas P."/>
            <person name="Carrere S."/>
        </authorList>
    </citation>
    <scope>NUCLEOTIDE SEQUENCE</scope>
    <source>
        <tissue evidence="2">Leaves</tissue>
    </source>
</reference>
<dbReference type="Gramene" id="rna12257">
    <property type="protein sequence ID" value="RHN75988.1"/>
    <property type="gene ID" value="gene12257"/>
</dbReference>
<gene>
    <name evidence="2" type="ORF">MtrunA17_Chr2g0327161</name>
</gene>
<keyword evidence="1" id="KW-0472">Membrane</keyword>
<keyword evidence="1" id="KW-0812">Transmembrane</keyword>